<dbReference type="InterPro" id="IPR018116">
    <property type="entry name" value="Somatotropin_CS"/>
</dbReference>
<protein>
    <submittedName>
        <fullName evidence="2">Tetratricopeptide repeat protein</fullName>
    </submittedName>
</protein>
<keyword evidence="1" id="KW-0802">TPR repeat</keyword>
<dbReference type="InterPro" id="IPR019734">
    <property type="entry name" value="TPR_rpt"/>
</dbReference>
<dbReference type="EMBL" id="VSLA01000002">
    <property type="protein sequence ID" value="TYC88533.1"/>
    <property type="molecule type" value="Genomic_DNA"/>
</dbReference>
<evidence type="ECO:0000313" key="3">
    <source>
        <dbReference type="Proteomes" id="UP000322619"/>
    </source>
</evidence>
<name>A0A5D0WWK4_9FIRM</name>
<sequence length="592" mass="70390">MKVVFFNITWMKRYQGESHDDQLRNDNDGYEQRSPREIFNFKEFQGCCYGNVYIKERLSLEKYFKDISENDEWSEGFTVIWCAKSEDDKTRIIGWYKNADVYQVERYITAYCNDFFTRKFNAHALVNDCYLIPAEQRHFIIDENYDQAGEMGFENGNVWFMESDYDRNVFLPKVLDYLENYNGEFVPIVLKKDKLNETLKGFYQEDDYYALLNKGIRLFNDQYYDESLKYFNTARSVQETAEILFMIGTVYLYLDEYKEAAQFFEECLDQDYERESTLIKLIACNDYCFNRLKTLEYCYMLMQFYEEPKNQNQIKIRYNYSCIMCDILSELEDYQEALKIANDVLNDNEENRELMLEFIDEMEKLSKHQSIESLNLISISNIVKLNSIIKETELTKKIEIEMPNLQGKLRADSLTKAQPNLEIENYFPDLNKRILLFEDRCKTLEQRDKSYEVTLSFDSWENYAPEYSSFVVLSTKPVSFGSIYFCQLKLSQALEDQNNIYIVKNLSKLAGEGSIARLNKGANSQAEKRERRNELVKRLNKNVITYDNQLWICIDTICKTQINDKNYHHDIFNNLLENVLNYALTIEELVCN</sequence>
<dbReference type="GO" id="GO:0005576">
    <property type="term" value="C:extracellular region"/>
    <property type="evidence" value="ECO:0007669"/>
    <property type="project" value="InterPro"/>
</dbReference>
<dbReference type="Gene3D" id="1.25.40.10">
    <property type="entry name" value="Tetratricopeptide repeat domain"/>
    <property type="match status" value="1"/>
</dbReference>
<gene>
    <name evidence="2" type="ORF">FXB42_02685</name>
</gene>
<dbReference type="RefSeq" id="WP_148636569.1">
    <property type="nucleotide sequence ID" value="NZ_VSLA01000002.1"/>
</dbReference>
<dbReference type="Proteomes" id="UP000322619">
    <property type="component" value="Unassembled WGS sequence"/>
</dbReference>
<comment type="caution">
    <text evidence="2">The sequence shown here is derived from an EMBL/GenBank/DDBJ whole genome shotgun (WGS) entry which is preliminary data.</text>
</comment>
<dbReference type="InterPro" id="IPR011990">
    <property type="entry name" value="TPR-like_helical_dom_sf"/>
</dbReference>
<reference evidence="2 3" key="1">
    <citation type="submission" date="2019-08" db="EMBL/GenBank/DDBJ databases">
        <title>Isolation and enrichment of carboxydotrophic bacteria from anaerobic sludge for the production of bio-based chemicals from syngas.</title>
        <authorList>
            <person name="Antares A.L."/>
            <person name="Moreira J."/>
            <person name="Diender M."/>
            <person name="Parshina S.N."/>
            <person name="Stams A.J.M."/>
            <person name="Alves M."/>
            <person name="Alves J.I."/>
            <person name="Sousa D.Z."/>
        </authorList>
    </citation>
    <scope>NUCLEOTIDE SEQUENCE [LARGE SCALE GENOMIC DNA]</scope>
    <source>
        <strain evidence="2 3">JM</strain>
    </source>
</reference>
<evidence type="ECO:0000256" key="1">
    <source>
        <dbReference type="PROSITE-ProRule" id="PRU00339"/>
    </source>
</evidence>
<dbReference type="AlphaFoldDB" id="A0A5D0WWK4"/>
<dbReference type="GO" id="GO:0005179">
    <property type="term" value="F:hormone activity"/>
    <property type="evidence" value="ECO:0007669"/>
    <property type="project" value="InterPro"/>
</dbReference>
<accession>A0A5D0WWK4</accession>
<evidence type="ECO:0000313" key="2">
    <source>
        <dbReference type="EMBL" id="TYC88533.1"/>
    </source>
</evidence>
<feature type="repeat" description="TPR" evidence="1">
    <location>
        <begin position="241"/>
        <end position="274"/>
    </location>
</feature>
<dbReference type="PROSITE" id="PS50005">
    <property type="entry name" value="TPR"/>
    <property type="match status" value="1"/>
</dbReference>
<proteinExistence type="predicted"/>
<dbReference type="SUPFAM" id="SSF48452">
    <property type="entry name" value="TPR-like"/>
    <property type="match status" value="1"/>
</dbReference>
<organism evidence="2 3">
    <name type="scientific">Acetobacterium wieringae</name>
    <dbReference type="NCBI Taxonomy" id="52694"/>
    <lineage>
        <taxon>Bacteria</taxon>
        <taxon>Bacillati</taxon>
        <taxon>Bacillota</taxon>
        <taxon>Clostridia</taxon>
        <taxon>Eubacteriales</taxon>
        <taxon>Eubacteriaceae</taxon>
        <taxon>Acetobacterium</taxon>
    </lineage>
</organism>
<dbReference type="PROSITE" id="PS00338">
    <property type="entry name" value="SOMATOTROPIN_2"/>
    <property type="match status" value="1"/>
</dbReference>